<organism evidence="1 2">
    <name type="scientific">Lacicoccus alkaliphilus DSM 16010</name>
    <dbReference type="NCBI Taxonomy" id="1123231"/>
    <lineage>
        <taxon>Bacteria</taxon>
        <taxon>Bacillati</taxon>
        <taxon>Bacillota</taxon>
        <taxon>Bacilli</taxon>
        <taxon>Bacillales</taxon>
        <taxon>Salinicoccaceae</taxon>
        <taxon>Lacicoccus</taxon>
    </lineage>
</organism>
<dbReference type="SUPFAM" id="SSF52833">
    <property type="entry name" value="Thioredoxin-like"/>
    <property type="match status" value="1"/>
</dbReference>
<dbReference type="STRING" id="1123231.SAMN02745189_01455"/>
<accession>A0A1M7FHR3</accession>
<dbReference type="RefSeq" id="WP_072709815.1">
    <property type="nucleotide sequence ID" value="NZ_FRCF01000004.1"/>
</dbReference>
<gene>
    <name evidence="1" type="ORF">SAMN02745189_01455</name>
</gene>
<dbReference type="Gene3D" id="3.40.30.30">
    <property type="entry name" value="Hypothetical protein sa0798"/>
    <property type="match status" value="1"/>
</dbReference>
<dbReference type="InterPro" id="IPR036249">
    <property type="entry name" value="Thioredoxin-like_sf"/>
</dbReference>
<dbReference type="Proteomes" id="UP000184206">
    <property type="component" value="Unassembled WGS sequence"/>
</dbReference>
<evidence type="ECO:0000313" key="1">
    <source>
        <dbReference type="EMBL" id="SHM03536.1"/>
    </source>
</evidence>
<reference evidence="1 2" key="1">
    <citation type="submission" date="2016-11" db="EMBL/GenBank/DDBJ databases">
        <authorList>
            <person name="Jaros S."/>
            <person name="Januszkiewicz K."/>
            <person name="Wedrychowicz H."/>
        </authorList>
    </citation>
    <scope>NUCLEOTIDE SEQUENCE [LARGE SCALE GENOMIC DNA]</scope>
    <source>
        <strain evidence="1 2">DSM 16010</strain>
    </source>
</reference>
<dbReference type="InterPro" id="IPR038218">
    <property type="entry name" value="YuzD-like_sp"/>
</dbReference>
<dbReference type="AlphaFoldDB" id="A0A1M7FHR3"/>
<sequence>MKFVINVYDHDTSGVDPTDAGDMCRRLQKSLNSRFPNDAFHFNHIDAACSENLTDHDDNLIEQLDQGDLHFPLITVNDEIAADGTLDPERVVIWLEQRM</sequence>
<dbReference type="EMBL" id="FRCF01000004">
    <property type="protein sequence ID" value="SHM03536.1"/>
    <property type="molecule type" value="Genomic_DNA"/>
</dbReference>
<keyword evidence="2" id="KW-1185">Reference proteome</keyword>
<name>A0A1M7FHR3_9BACL</name>
<dbReference type="Pfam" id="PF07315">
    <property type="entry name" value="DUF1462"/>
    <property type="match status" value="1"/>
</dbReference>
<evidence type="ECO:0000313" key="2">
    <source>
        <dbReference type="Proteomes" id="UP000184206"/>
    </source>
</evidence>
<dbReference type="OrthoDB" id="2389679at2"/>
<proteinExistence type="predicted"/>
<protein>
    <submittedName>
        <fullName evidence="1">Disulfide oxidoreductase YuzD</fullName>
    </submittedName>
</protein>
<dbReference type="InterPro" id="IPR009190">
    <property type="entry name" value="DUF1462"/>
</dbReference>